<organism evidence="5 6">
    <name type="scientific">Geoglobus ahangari</name>
    <dbReference type="NCBI Taxonomy" id="113653"/>
    <lineage>
        <taxon>Archaea</taxon>
        <taxon>Methanobacteriati</taxon>
        <taxon>Methanobacteriota</taxon>
        <taxon>Archaeoglobi</taxon>
        <taxon>Archaeoglobales</taxon>
        <taxon>Archaeoglobaceae</taxon>
        <taxon>Geoglobus</taxon>
    </lineage>
</organism>
<evidence type="ECO:0000259" key="3">
    <source>
        <dbReference type="PROSITE" id="PS51192"/>
    </source>
</evidence>
<dbReference type="HOGENOM" id="CLU_000809_3_2_2"/>
<dbReference type="SMART" id="SM00490">
    <property type="entry name" value="HELICc"/>
    <property type="match status" value="1"/>
</dbReference>
<dbReference type="SUPFAM" id="SSF52540">
    <property type="entry name" value="P-loop containing nucleoside triphosphate hydrolases"/>
    <property type="match status" value="1"/>
</dbReference>
<dbReference type="Pfam" id="PF09369">
    <property type="entry name" value="MZB"/>
    <property type="match status" value="1"/>
</dbReference>
<dbReference type="KEGG" id="gah:GAH_01982"/>
<dbReference type="InterPro" id="IPR011545">
    <property type="entry name" value="DEAD/DEAH_box_helicase_dom"/>
</dbReference>
<dbReference type="STRING" id="113653.GAH_01982"/>
<sequence length="759" mass="86763">MEADHFFCSKCRRLKSRCICSRKSVRQRNLELFEERCRDEELRPLFEIDHEVVFFLRNRYGGGDLAEIPSEIPEPLKRALAERGIERLYGFQREAILQILSGKDVVIVAPTGAGKTEAFLIPAIQILQNGGKGAIVYPTKALARDQLEKIRFYASRAGIRVAKFDGDSDFRERREVLSGRADLILTNPDMLDYHLRNTPEFREFVEHLRVMVFDELHSYSGLLGTNIYWLMRRIERFSSPQIVACSATIANPGEFAGQLFEREFRVVSYGESLGERNVVMVYGNLYSAIRDLVMRLKDRKVLVFGNSYRTVETLAWILEREGVRVGVHKAGLPRSVRERVERDFREGRLRVLVSTSTLELGIDIGDVDVVISELVPYPYFVQRMGRSGRRKGKSVGVVVMRDEDSIANYYRRHPEEYFSERLYCYVERDNEVVKRHHILSMAREMPIVKGEIEDEEVERLAEEGSLIDAGDFYIAGDIQTRFSMRGIGGRVRMIHQDRVIGERSLPVAVKELHPGAIVIHNRRKYRVKNLDLDEMVAHLEEVGGEEFTTPLYTAIPSIRRVIERKSSPVEMAYCDMDITIFVTGYVVRNPFDEKFRKVNYLDRPVSYTFRTKGFVLASPFPDEGDGEEYYAGSFHALEHVIIEASDGITGGGSMHMGGISTPDGYIFVYDSTEGGNGLSRLLFGRIERAVEIALDVMENCECGREDGCPKCTYSYQCGNNNQPLNRTGAIDVARKTLSRRVRKAELSAFEETRDFVYYP</sequence>
<keyword evidence="5" id="KW-0347">Helicase</keyword>
<protein>
    <submittedName>
        <fullName evidence="5">Distinct helicase family with a unique C-terminal domain including a metal-binding cysteine cluster</fullName>
    </submittedName>
</protein>
<dbReference type="GeneID" id="24804546"/>
<dbReference type="Pfam" id="PF00270">
    <property type="entry name" value="DEAD"/>
    <property type="match status" value="1"/>
</dbReference>
<dbReference type="FunCoup" id="A0A0F7ICX8">
    <property type="interactions" value="104"/>
</dbReference>
<dbReference type="GO" id="GO:0003676">
    <property type="term" value="F:nucleic acid binding"/>
    <property type="evidence" value="ECO:0007669"/>
    <property type="project" value="InterPro"/>
</dbReference>
<dbReference type="InterPro" id="IPR027417">
    <property type="entry name" value="P-loop_NTPase"/>
</dbReference>
<dbReference type="GO" id="GO:0005524">
    <property type="term" value="F:ATP binding"/>
    <property type="evidence" value="ECO:0007669"/>
    <property type="project" value="UniProtKB-KW"/>
</dbReference>
<accession>A0A0F7ICX8</accession>
<dbReference type="InterPro" id="IPR001650">
    <property type="entry name" value="Helicase_C-like"/>
</dbReference>
<dbReference type="Gene3D" id="3.40.50.300">
    <property type="entry name" value="P-loop containing nucleotide triphosphate hydrolases"/>
    <property type="match status" value="2"/>
</dbReference>
<name>A0A0F7ICX8_9EURY</name>
<feature type="domain" description="Helicase ATP-binding" evidence="3">
    <location>
        <begin position="96"/>
        <end position="267"/>
    </location>
</feature>
<keyword evidence="6" id="KW-1185">Reference proteome</keyword>
<dbReference type="RefSeq" id="WP_048096455.1">
    <property type="nucleotide sequence ID" value="NZ_CP011267.1"/>
</dbReference>
<evidence type="ECO:0000259" key="4">
    <source>
        <dbReference type="PROSITE" id="PS51194"/>
    </source>
</evidence>
<dbReference type="PANTHER" id="PTHR47957">
    <property type="entry name" value="ATP-DEPENDENT HELICASE HRQ1"/>
    <property type="match status" value="1"/>
</dbReference>
<proteinExistence type="predicted"/>
<dbReference type="GO" id="GO:0036297">
    <property type="term" value="P:interstrand cross-link repair"/>
    <property type="evidence" value="ECO:0007669"/>
    <property type="project" value="TreeGrafter"/>
</dbReference>
<dbReference type="PROSITE" id="PS51194">
    <property type="entry name" value="HELICASE_CTER"/>
    <property type="match status" value="1"/>
</dbReference>
<dbReference type="Pfam" id="PF00271">
    <property type="entry name" value="Helicase_C"/>
    <property type="match status" value="1"/>
</dbReference>
<dbReference type="InterPro" id="IPR014001">
    <property type="entry name" value="Helicase_ATP-bd"/>
</dbReference>
<dbReference type="OrthoDB" id="36796at2157"/>
<dbReference type="GO" id="GO:0043138">
    <property type="term" value="F:3'-5' DNA helicase activity"/>
    <property type="evidence" value="ECO:0007669"/>
    <property type="project" value="TreeGrafter"/>
</dbReference>
<dbReference type="EMBL" id="CP011267">
    <property type="protein sequence ID" value="AKG90747.1"/>
    <property type="molecule type" value="Genomic_DNA"/>
</dbReference>
<dbReference type="PANTHER" id="PTHR47957:SF3">
    <property type="entry name" value="ATP-DEPENDENT HELICASE HRQ1"/>
    <property type="match status" value="1"/>
</dbReference>
<dbReference type="InterPro" id="IPR018973">
    <property type="entry name" value="MZB"/>
</dbReference>
<keyword evidence="2" id="KW-0067">ATP-binding</keyword>
<reference evidence="5 6" key="1">
    <citation type="submission" date="2015-04" db="EMBL/GenBank/DDBJ databases">
        <title>The complete genome sequence of the hyperthermophilic, obligate iron-reducing archaeon Geoglobus ahangari strain 234T.</title>
        <authorList>
            <person name="Manzella M.P."/>
            <person name="Holmes D.E."/>
            <person name="Rocheleau J.M."/>
            <person name="Chung A."/>
            <person name="Reguera G."/>
            <person name="Kashefi K."/>
        </authorList>
    </citation>
    <scope>NUCLEOTIDE SEQUENCE [LARGE SCALE GENOMIC DNA]</scope>
    <source>
        <strain evidence="5 6">234</strain>
    </source>
</reference>
<dbReference type="PATRIC" id="fig|113653.22.peg.1949"/>
<evidence type="ECO:0000256" key="2">
    <source>
        <dbReference type="ARBA" id="ARBA00022840"/>
    </source>
</evidence>
<dbReference type="AlphaFoldDB" id="A0A0F7ICX8"/>
<keyword evidence="5" id="KW-0378">Hydrolase</keyword>
<dbReference type="PROSITE" id="PS51192">
    <property type="entry name" value="HELICASE_ATP_BIND_1"/>
    <property type="match status" value="1"/>
</dbReference>
<gene>
    <name evidence="5" type="ORF">GAH_01982</name>
</gene>
<dbReference type="InParanoid" id="A0A0F7ICX8"/>
<dbReference type="SMART" id="SM00487">
    <property type="entry name" value="DEXDc"/>
    <property type="match status" value="1"/>
</dbReference>
<evidence type="ECO:0000256" key="1">
    <source>
        <dbReference type="ARBA" id="ARBA00022741"/>
    </source>
</evidence>
<dbReference type="GO" id="GO:0006289">
    <property type="term" value="P:nucleotide-excision repair"/>
    <property type="evidence" value="ECO:0007669"/>
    <property type="project" value="TreeGrafter"/>
</dbReference>
<evidence type="ECO:0000313" key="6">
    <source>
        <dbReference type="Proteomes" id="UP000034723"/>
    </source>
</evidence>
<feature type="domain" description="Helicase C-terminal" evidence="4">
    <location>
        <begin position="288"/>
        <end position="433"/>
    </location>
</feature>
<evidence type="ECO:0000313" key="5">
    <source>
        <dbReference type="EMBL" id="AKG90747.1"/>
    </source>
</evidence>
<dbReference type="Proteomes" id="UP000034723">
    <property type="component" value="Chromosome"/>
</dbReference>
<keyword evidence="1" id="KW-0547">Nucleotide-binding</keyword>